<dbReference type="EMBL" id="NIDE01000004">
    <property type="protein sequence ID" value="OWK43035.1"/>
    <property type="molecule type" value="Genomic_DNA"/>
</dbReference>
<reference evidence="3" key="1">
    <citation type="submission" date="2017-06" db="EMBL/GenBank/DDBJ databases">
        <title>Genome analysis of Fimbriiglobus ruber SP5, the first member of the order Planctomycetales with confirmed chitinolytic capability.</title>
        <authorList>
            <person name="Ravin N.V."/>
            <person name="Rakitin A.L."/>
            <person name="Ivanova A.A."/>
            <person name="Beletsky A.V."/>
            <person name="Kulichevskaya I.S."/>
            <person name="Mardanov A.V."/>
            <person name="Dedysh S.N."/>
        </authorList>
    </citation>
    <scope>NUCLEOTIDE SEQUENCE [LARGE SCALE GENOMIC DNA]</scope>
    <source>
        <strain evidence="3">SP5</strain>
    </source>
</reference>
<gene>
    <name evidence="2" type="ORF">FRUB_02634</name>
</gene>
<comment type="caution">
    <text evidence="2">The sequence shown here is derived from an EMBL/GenBank/DDBJ whole genome shotgun (WGS) entry which is preliminary data.</text>
</comment>
<protein>
    <recommendedName>
        <fullName evidence="1">DUF58 domain-containing protein</fullName>
    </recommendedName>
</protein>
<dbReference type="OrthoDB" id="9778037at2"/>
<sequence length="296" mass="33101">MSATPDLSDPAYFAQLDSIELRVRSIVEGFLHGLHRSPHVGFSVEFASHHEYVRGDDPRHINWKLYARQHRLYVKEFDGDTNLNLYILLDVSSSMACASLGLSKLHYAAALAGSLAHLALRQHDAAGIILFAAEVLASLPPRSKTHQLQEILGLIANATPRAETDAGRAIHQAASMCRQRGMVAVISDCFDDVPRLLDGLDHLLFLNHEVVLFQILDPWERDLPLEGNVRFRDLETGETLTTISEGVRAGYQAAVREWLTELDGACLSRGIDRVELTTDEPLDRALLSYFMRRSRH</sequence>
<dbReference type="InterPro" id="IPR002881">
    <property type="entry name" value="DUF58"/>
</dbReference>
<dbReference type="RefSeq" id="WP_161967354.1">
    <property type="nucleotide sequence ID" value="NZ_NIDE01000004.1"/>
</dbReference>
<keyword evidence="3" id="KW-1185">Reference proteome</keyword>
<evidence type="ECO:0000259" key="1">
    <source>
        <dbReference type="Pfam" id="PF01882"/>
    </source>
</evidence>
<proteinExistence type="predicted"/>
<accession>A0A225E2Y0</accession>
<feature type="domain" description="DUF58" evidence="1">
    <location>
        <begin position="50"/>
        <end position="257"/>
    </location>
</feature>
<evidence type="ECO:0000313" key="2">
    <source>
        <dbReference type="EMBL" id="OWK43035.1"/>
    </source>
</evidence>
<dbReference type="Gene3D" id="3.40.50.410">
    <property type="entry name" value="von Willebrand factor, type A domain"/>
    <property type="match status" value="1"/>
</dbReference>
<organism evidence="2 3">
    <name type="scientific">Fimbriiglobus ruber</name>
    <dbReference type="NCBI Taxonomy" id="1908690"/>
    <lineage>
        <taxon>Bacteria</taxon>
        <taxon>Pseudomonadati</taxon>
        <taxon>Planctomycetota</taxon>
        <taxon>Planctomycetia</taxon>
        <taxon>Gemmatales</taxon>
        <taxon>Gemmataceae</taxon>
        <taxon>Fimbriiglobus</taxon>
    </lineage>
</organism>
<dbReference type="InterPro" id="IPR036465">
    <property type="entry name" value="vWFA_dom_sf"/>
</dbReference>
<dbReference type="AlphaFoldDB" id="A0A225E2Y0"/>
<dbReference type="Proteomes" id="UP000214646">
    <property type="component" value="Unassembled WGS sequence"/>
</dbReference>
<dbReference type="PANTHER" id="PTHR33608">
    <property type="entry name" value="BLL2464 PROTEIN"/>
    <property type="match status" value="1"/>
</dbReference>
<dbReference type="Pfam" id="PF01882">
    <property type="entry name" value="DUF58"/>
    <property type="match status" value="1"/>
</dbReference>
<name>A0A225E2Y0_9BACT</name>
<evidence type="ECO:0000313" key="3">
    <source>
        <dbReference type="Proteomes" id="UP000214646"/>
    </source>
</evidence>
<dbReference type="PANTHER" id="PTHR33608:SF7">
    <property type="entry name" value="DUF58 DOMAIN-CONTAINING PROTEIN"/>
    <property type="match status" value="1"/>
</dbReference>
<dbReference type="SUPFAM" id="SSF53300">
    <property type="entry name" value="vWA-like"/>
    <property type="match status" value="1"/>
</dbReference>